<dbReference type="EMBL" id="AJAS01000002">
    <property type="protein sequence ID" value="EOI06931.1"/>
    <property type="molecule type" value="Genomic_DNA"/>
</dbReference>
<feature type="transmembrane region" description="Helical" evidence="3">
    <location>
        <begin position="275"/>
        <end position="295"/>
    </location>
</feature>
<feature type="coiled-coil region" evidence="1">
    <location>
        <begin position="55"/>
        <end position="82"/>
    </location>
</feature>
<evidence type="ECO:0000256" key="1">
    <source>
        <dbReference type="SAM" id="Coils"/>
    </source>
</evidence>
<reference evidence="5 7" key="1">
    <citation type="submission" date="2013-02" db="EMBL/GenBank/DDBJ databases">
        <title>The Genome Sequence of Enterococcus moraviensis BAA-383.</title>
        <authorList>
            <consortium name="The Broad Institute Genome Sequencing Platform"/>
            <consortium name="The Broad Institute Genome Sequencing Center for Infectious Disease"/>
            <person name="Earl A.M."/>
            <person name="Gilmore M.S."/>
            <person name="Lebreton F."/>
            <person name="Walker B."/>
            <person name="Young S.K."/>
            <person name="Zeng Q."/>
            <person name="Gargeya S."/>
            <person name="Fitzgerald M."/>
            <person name="Haas B."/>
            <person name="Abouelleil A."/>
            <person name="Alvarado L."/>
            <person name="Arachchi H.M."/>
            <person name="Berlin A.M."/>
            <person name="Chapman S.B."/>
            <person name="Dewar J."/>
            <person name="Goldberg J."/>
            <person name="Griggs A."/>
            <person name="Gujja S."/>
            <person name="Hansen M."/>
            <person name="Howarth C."/>
            <person name="Imamovic A."/>
            <person name="Larimer J."/>
            <person name="McCowan C."/>
            <person name="Murphy C."/>
            <person name="Neiman D."/>
            <person name="Pearson M."/>
            <person name="Priest M."/>
            <person name="Roberts A."/>
            <person name="Saif S."/>
            <person name="Shea T."/>
            <person name="Sisk P."/>
            <person name="Sykes S."/>
            <person name="Wortman J."/>
            <person name="Nusbaum C."/>
            <person name="Birren B."/>
        </authorList>
    </citation>
    <scope>NUCLEOTIDE SEQUENCE [LARGE SCALE GENOMIC DNA]</scope>
    <source>
        <strain evidence="5 7">ATCC BAA-383</strain>
    </source>
</reference>
<evidence type="ECO:0000259" key="4">
    <source>
        <dbReference type="Pfam" id="PF04536"/>
    </source>
</evidence>
<dbReference type="InterPro" id="IPR007621">
    <property type="entry name" value="TPM_dom"/>
</dbReference>
<evidence type="ECO:0000313" key="5">
    <source>
        <dbReference type="EMBL" id="EOI06931.1"/>
    </source>
</evidence>
<dbReference type="eggNOG" id="COG1512">
    <property type="taxonomic scope" value="Bacteria"/>
</dbReference>
<dbReference type="AlphaFoldDB" id="R2RH06"/>
<keyword evidence="8" id="KW-1185">Reference proteome</keyword>
<keyword evidence="1" id="KW-0175">Coiled coil</keyword>
<keyword evidence="3" id="KW-1133">Transmembrane helix</keyword>
<dbReference type="HOGENOM" id="CLU_052620_0_0_9"/>
<dbReference type="PANTHER" id="PTHR30373">
    <property type="entry name" value="UPF0603 PROTEIN YGCG"/>
    <property type="match status" value="1"/>
</dbReference>
<dbReference type="PATRIC" id="fig|1158609.3.peg.258"/>
<dbReference type="Pfam" id="PF04536">
    <property type="entry name" value="TPM_phosphatase"/>
    <property type="match status" value="1"/>
</dbReference>
<sequence length="403" mass="44498">MKKAKKAKRSVSLNWYKRYKKRFNALYIFAWISLAIGILFSILLCFLVLLGVKNYNNSKEQITELTKERSALRAEIQASATNDQLKKFEQTQASLISGWTNSEDNYKVEVAGKKLVINQNNIFVSDNANILKADTKKKIYQINKEFSQFNEGQQLMIVTIQSLPKYTTIESFASDVFNQLGVGQADKNNGVLYIMSIDERKTRIEVGYGLESTMTDAQAGAILDDEDTIADFKDEAYDQGVNRILDQLYTQIGSITPELDLEIKNIEEHLGNTKVAIIVLLACIVICLISGVLFLRQTKKIKQQMNQLSDKEIYCLYLASPILIFTLRGLKAMIDTGQVMSKHAGAKRKGANVLVGNRLYSGSGHIITRDYDSYSSSSSSGGGSSSDSFGGGSSGGGGASGGW</sequence>
<evidence type="ECO:0000313" key="8">
    <source>
        <dbReference type="Proteomes" id="UP000014157"/>
    </source>
</evidence>
<feature type="compositionally biased region" description="Gly residues" evidence="2">
    <location>
        <begin position="380"/>
        <end position="403"/>
    </location>
</feature>
<reference evidence="6 8" key="2">
    <citation type="submission" date="2013-03" db="EMBL/GenBank/DDBJ databases">
        <title>The Genome Sequence of Enterococcus moraviensis BAA-383 (PacBio/Illumina hybrid assembly).</title>
        <authorList>
            <consortium name="The Broad Institute Genomics Platform"/>
            <consortium name="The Broad Institute Genome Sequencing Center for Infectious Disease"/>
            <person name="Earl A."/>
            <person name="Russ C."/>
            <person name="Gilmore M."/>
            <person name="Surin D."/>
            <person name="Walker B."/>
            <person name="Young S."/>
            <person name="Zeng Q."/>
            <person name="Gargeya S."/>
            <person name="Fitzgerald M."/>
            <person name="Haas B."/>
            <person name="Abouelleil A."/>
            <person name="Allen A.W."/>
            <person name="Alvarado L."/>
            <person name="Arachchi H.M."/>
            <person name="Berlin A.M."/>
            <person name="Chapman S.B."/>
            <person name="Gainer-Dewar J."/>
            <person name="Goldberg J."/>
            <person name="Griggs A."/>
            <person name="Gujja S."/>
            <person name="Hansen M."/>
            <person name="Howarth C."/>
            <person name="Imamovic A."/>
            <person name="Ireland A."/>
            <person name="Larimer J."/>
            <person name="McCowan C."/>
            <person name="Murphy C."/>
            <person name="Pearson M."/>
            <person name="Poon T.W."/>
            <person name="Priest M."/>
            <person name="Roberts A."/>
            <person name="Saif S."/>
            <person name="Shea T."/>
            <person name="Sisk P."/>
            <person name="Sykes S."/>
            <person name="Wortman J."/>
            <person name="Nusbaum C."/>
            <person name="Birren B."/>
        </authorList>
    </citation>
    <scope>NUCLEOTIDE SEQUENCE [LARGE SCALE GENOMIC DNA]</scope>
    <source>
        <strain evidence="6 8">ATCC BAA-383</strain>
    </source>
</reference>
<keyword evidence="3" id="KW-0812">Transmembrane</keyword>
<evidence type="ECO:0000313" key="6">
    <source>
        <dbReference type="EMBL" id="EOT65273.1"/>
    </source>
</evidence>
<protein>
    <recommendedName>
        <fullName evidence="4">TPM domain-containing protein</fullName>
    </recommendedName>
</protein>
<accession>R2RH06</accession>
<feature type="transmembrane region" description="Helical" evidence="3">
    <location>
        <begin position="26"/>
        <end position="52"/>
    </location>
</feature>
<evidence type="ECO:0000313" key="7">
    <source>
        <dbReference type="Proteomes" id="UP000013781"/>
    </source>
</evidence>
<gene>
    <name evidence="6" type="ORF">I586_03007</name>
    <name evidence="5" type="ORF">UAY_00273</name>
</gene>
<dbReference type="OrthoDB" id="9810918at2"/>
<dbReference type="Gene3D" id="3.10.310.50">
    <property type="match status" value="1"/>
</dbReference>
<proteinExistence type="predicted"/>
<dbReference type="EMBL" id="ASWB01000004">
    <property type="protein sequence ID" value="EOT65273.1"/>
    <property type="molecule type" value="Genomic_DNA"/>
</dbReference>
<feature type="domain" description="TPM" evidence="4">
    <location>
        <begin position="124"/>
        <end position="250"/>
    </location>
</feature>
<dbReference type="Proteomes" id="UP000013781">
    <property type="component" value="Unassembled WGS sequence"/>
</dbReference>
<name>R2RH06_9ENTE</name>
<dbReference type="Proteomes" id="UP000014157">
    <property type="component" value="Unassembled WGS sequence"/>
</dbReference>
<evidence type="ECO:0000256" key="3">
    <source>
        <dbReference type="SAM" id="Phobius"/>
    </source>
</evidence>
<comment type="caution">
    <text evidence="5">The sequence shown here is derived from an EMBL/GenBank/DDBJ whole genome shotgun (WGS) entry which is preliminary data.</text>
</comment>
<dbReference type="STRING" id="155617.RV09_GL003308"/>
<keyword evidence="3" id="KW-0472">Membrane</keyword>
<dbReference type="RefSeq" id="WP_010763696.1">
    <property type="nucleotide sequence ID" value="NZ_ASWB01000004.1"/>
</dbReference>
<organism evidence="5 7">
    <name type="scientific">Enterococcus moraviensis ATCC BAA-383</name>
    <dbReference type="NCBI Taxonomy" id="1158609"/>
    <lineage>
        <taxon>Bacteria</taxon>
        <taxon>Bacillati</taxon>
        <taxon>Bacillota</taxon>
        <taxon>Bacilli</taxon>
        <taxon>Lactobacillales</taxon>
        <taxon>Enterococcaceae</taxon>
        <taxon>Enterococcus</taxon>
    </lineage>
</organism>
<feature type="region of interest" description="Disordered" evidence="2">
    <location>
        <begin position="377"/>
        <end position="403"/>
    </location>
</feature>
<evidence type="ECO:0000256" key="2">
    <source>
        <dbReference type="SAM" id="MobiDB-lite"/>
    </source>
</evidence>
<dbReference type="PANTHER" id="PTHR30373:SF2">
    <property type="entry name" value="UPF0603 PROTEIN YGCG"/>
    <property type="match status" value="1"/>
</dbReference>